<accession>A0ABP8X0T4</accession>
<evidence type="ECO:0000313" key="3">
    <source>
        <dbReference type="Proteomes" id="UP001500621"/>
    </source>
</evidence>
<dbReference type="PANTHER" id="PTHR23523">
    <property type="match status" value="1"/>
</dbReference>
<name>A0ABP8X0T4_9ACTN</name>
<dbReference type="PANTHER" id="PTHR23523:SF2">
    <property type="entry name" value="2-NITROIMIDAZOLE TRANSPORTER"/>
    <property type="match status" value="1"/>
</dbReference>
<dbReference type="InterPro" id="IPR036259">
    <property type="entry name" value="MFS_trans_sf"/>
</dbReference>
<feature type="transmembrane region" description="Helical" evidence="1">
    <location>
        <begin position="319"/>
        <end position="339"/>
    </location>
</feature>
<dbReference type="EMBL" id="BAABIM010000005">
    <property type="protein sequence ID" value="GAA4697896.1"/>
    <property type="molecule type" value="Genomic_DNA"/>
</dbReference>
<keyword evidence="1" id="KW-0812">Transmembrane</keyword>
<feature type="transmembrane region" description="Helical" evidence="1">
    <location>
        <begin position="228"/>
        <end position="252"/>
    </location>
</feature>
<feature type="transmembrane region" description="Helical" evidence="1">
    <location>
        <begin position="154"/>
        <end position="171"/>
    </location>
</feature>
<organism evidence="2 3">
    <name type="scientific">Nocardioides nanhaiensis</name>
    <dbReference type="NCBI Taxonomy" id="1476871"/>
    <lineage>
        <taxon>Bacteria</taxon>
        <taxon>Bacillati</taxon>
        <taxon>Actinomycetota</taxon>
        <taxon>Actinomycetes</taxon>
        <taxon>Propionibacteriales</taxon>
        <taxon>Nocardioidaceae</taxon>
        <taxon>Nocardioides</taxon>
    </lineage>
</organism>
<keyword evidence="1" id="KW-1133">Transmembrane helix</keyword>
<sequence length="413" mass="42392">MSQARAPGGSRGPTLWQRARVSTPTRRWLVLVGIVALAFNLRPAAVSVGPVLDDVRAGLDMSAAEAGLLTSLPVVAFAVFGALASRLARAVGPHRVVLGSLVAVTVGLTARSQVEHVGAFLLLSLVALAGMATGNVVLPALVKRHFPDSVGRVTAAYTTSLAVGLTAASVLTVPVSDDWRTGLALWAVTAAVAALPWLGLLGLDRGARDAEREEGTPITLAQVARTRLGWAMALLFGLQSLQAYAIFGWFAAIYREAGFSGTTAGLLLGVITATSIPTSLVVPRLAAARPDARPLMVGFVVCYVVGYLGLAFAPAPGAVAWAVMIGLGTASFPFVLTLIGLRARTAAGTAALSGFTQPVGYLVAAPGPFLVGLLHDSTGSWTVPLLVLTGLTLPLLAAGLVAGRPAAIEDHVR</sequence>
<gene>
    <name evidence="2" type="ORF">GCM10023226_40480</name>
</gene>
<dbReference type="Pfam" id="PF07690">
    <property type="entry name" value="MFS_1"/>
    <property type="match status" value="1"/>
</dbReference>
<comment type="caution">
    <text evidence="2">The sequence shown here is derived from an EMBL/GenBank/DDBJ whole genome shotgun (WGS) entry which is preliminary data.</text>
</comment>
<feature type="transmembrane region" description="Helical" evidence="1">
    <location>
        <begin position="66"/>
        <end position="84"/>
    </location>
</feature>
<keyword evidence="1" id="KW-0472">Membrane</keyword>
<dbReference type="Gene3D" id="1.20.1250.20">
    <property type="entry name" value="MFS general substrate transporter like domains"/>
    <property type="match status" value="1"/>
</dbReference>
<feature type="transmembrane region" description="Helical" evidence="1">
    <location>
        <begin position="28"/>
        <end position="46"/>
    </location>
</feature>
<reference evidence="3" key="1">
    <citation type="journal article" date="2019" name="Int. J. Syst. Evol. Microbiol.">
        <title>The Global Catalogue of Microorganisms (GCM) 10K type strain sequencing project: providing services to taxonomists for standard genome sequencing and annotation.</title>
        <authorList>
            <consortium name="The Broad Institute Genomics Platform"/>
            <consortium name="The Broad Institute Genome Sequencing Center for Infectious Disease"/>
            <person name="Wu L."/>
            <person name="Ma J."/>
        </authorList>
    </citation>
    <scope>NUCLEOTIDE SEQUENCE [LARGE SCALE GENOMIC DNA]</scope>
    <source>
        <strain evidence="3">JCM 18127</strain>
    </source>
</reference>
<dbReference type="InterPro" id="IPR052524">
    <property type="entry name" value="MFS_Cyanate_Porter"/>
</dbReference>
<keyword evidence="3" id="KW-1185">Reference proteome</keyword>
<evidence type="ECO:0000313" key="2">
    <source>
        <dbReference type="EMBL" id="GAA4697896.1"/>
    </source>
</evidence>
<feature type="transmembrane region" description="Helical" evidence="1">
    <location>
        <begin position="120"/>
        <end position="142"/>
    </location>
</feature>
<feature type="transmembrane region" description="Helical" evidence="1">
    <location>
        <begin position="381"/>
        <end position="403"/>
    </location>
</feature>
<feature type="transmembrane region" description="Helical" evidence="1">
    <location>
        <begin position="294"/>
        <end position="313"/>
    </location>
</feature>
<dbReference type="CDD" id="cd17339">
    <property type="entry name" value="MFS_NIMT_CynX_like"/>
    <property type="match status" value="1"/>
</dbReference>
<feature type="transmembrane region" description="Helical" evidence="1">
    <location>
        <begin position="96"/>
        <end position="114"/>
    </location>
</feature>
<feature type="transmembrane region" description="Helical" evidence="1">
    <location>
        <begin position="264"/>
        <end position="282"/>
    </location>
</feature>
<proteinExistence type="predicted"/>
<protein>
    <submittedName>
        <fullName evidence="2">CynX/NimT family MFS transporter</fullName>
    </submittedName>
</protein>
<feature type="transmembrane region" description="Helical" evidence="1">
    <location>
        <begin position="183"/>
        <end position="203"/>
    </location>
</feature>
<evidence type="ECO:0000256" key="1">
    <source>
        <dbReference type="SAM" id="Phobius"/>
    </source>
</evidence>
<dbReference type="Proteomes" id="UP001500621">
    <property type="component" value="Unassembled WGS sequence"/>
</dbReference>
<dbReference type="SUPFAM" id="SSF103473">
    <property type="entry name" value="MFS general substrate transporter"/>
    <property type="match status" value="1"/>
</dbReference>
<dbReference type="InterPro" id="IPR011701">
    <property type="entry name" value="MFS"/>
</dbReference>
<feature type="transmembrane region" description="Helical" evidence="1">
    <location>
        <begin position="351"/>
        <end position="375"/>
    </location>
</feature>